<proteinExistence type="predicted"/>
<dbReference type="EMBL" id="LAZR01000575">
    <property type="protein sequence ID" value="KKN63903.1"/>
    <property type="molecule type" value="Genomic_DNA"/>
</dbReference>
<dbReference type="AlphaFoldDB" id="A0A0F9VDN8"/>
<feature type="compositionally biased region" description="Basic and acidic residues" evidence="1">
    <location>
        <begin position="36"/>
        <end position="61"/>
    </location>
</feature>
<accession>A0A0F9VDN8</accession>
<protein>
    <recommendedName>
        <fullName evidence="3">DUF4169 domain-containing protein</fullName>
    </recommendedName>
</protein>
<reference evidence="2" key="1">
    <citation type="journal article" date="2015" name="Nature">
        <title>Complex archaea that bridge the gap between prokaryotes and eukaryotes.</title>
        <authorList>
            <person name="Spang A."/>
            <person name="Saw J.H."/>
            <person name="Jorgensen S.L."/>
            <person name="Zaremba-Niedzwiedzka K."/>
            <person name="Martijn J."/>
            <person name="Lind A.E."/>
            <person name="van Eijk R."/>
            <person name="Schleper C."/>
            <person name="Guy L."/>
            <person name="Ettema T.J."/>
        </authorList>
    </citation>
    <scope>NUCLEOTIDE SEQUENCE</scope>
</reference>
<feature type="region of interest" description="Disordered" evidence="1">
    <location>
        <begin position="12"/>
        <end position="82"/>
    </location>
</feature>
<sequence length="82" mass="9080">MSADIVNLRLARKRQRRGATELEADANRIRHGTPKALRDEARVERERASRLLNGVKRDRAAPIEAEPSAPARKSPGETGKPS</sequence>
<evidence type="ECO:0000313" key="2">
    <source>
        <dbReference type="EMBL" id="KKN63903.1"/>
    </source>
</evidence>
<dbReference type="Pfam" id="PF13770">
    <property type="entry name" value="DUF4169"/>
    <property type="match status" value="1"/>
</dbReference>
<evidence type="ECO:0000256" key="1">
    <source>
        <dbReference type="SAM" id="MobiDB-lite"/>
    </source>
</evidence>
<name>A0A0F9VDN8_9ZZZZ</name>
<feature type="compositionally biased region" description="Low complexity" evidence="1">
    <location>
        <begin position="62"/>
        <end position="71"/>
    </location>
</feature>
<evidence type="ECO:0008006" key="3">
    <source>
        <dbReference type="Google" id="ProtNLM"/>
    </source>
</evidence>
<gene>
    <name evidence="2" type="ORF">LCGC14_0497260</name>
</gene>
<organism evidence="2">
    <name type="scientific">marine sediment metagenome</name>
    <dbReference type="NCBI Taxonomy" id="412755"/>
    <lineage>
        <taxon>unclassified sequences</taxon>
        <taxon>metagenomes</taxon>
        <taxon>ecological metagenomes</taxon>
    </lineage>
</organism>
<dbReference type="InterPro" id="IPR025227">
    <property type="entry name" value="DUF4169"/>
</dbReference>
<comment type="caution">
    <text evidence="2">The sequence shown here is derived from an EMBL/GenBank/DDBJ whole genome shotgun (WGS) entry which is preliminary data.</text>
</comment>